<dbReference type="Pfam" id="PF18029">
    <property type="entry name" value="Glyoxalase_6"/>
    <property type="match status" value="1"/>
</dbReference>
<evidence type="ECO:0000313" key="2">
    <source>
        <dbReference type="Proteomes" id="UP001592582"/>
    </source>
</evidence>
<evidence type="ECO:0000313" key="1">
    <source>
        <dbReference type="EMBL" id="MFC1412960.1"/>
    </source>
</evidence>
<dbReference type="Gene3D" id="3.10.180.10">
    <property type="entry name" value="2,3-Dihydroxybiphenyl 1,2-Dioxygenase, domain 1"/>
    <property type="match status" value="1"/>
</dbReference>
<reference evidence="1 2" key="1">
    <citation type="submission" date="2024-09" db="EMBL/GenBank/DDBJ databases">
        <authorList>
            <person name="Lee S.D."/>
        </authorList>
    </citation>
    <scope>NUCLEOTIDE SEQUENCE [LARGE SCALE GENOMIC DNA]</scope>
    <source>
        <strain evidence="1 2">N1-1</strain>
    </source>
</reference>
<accession>A0ABV6VGS3</accession>
<dbReference type="CDD" id="cd06587">
    <property type="entry name" value="VOC"/>
    <property type="match status" value="1"/>
</dbReference>
<protein>
    <submittedName>
        <fullName evidence="1">VOC family protein</fullName>
    </submittedName>
</protein>
<dbReference type="PANTHER" id="PTHR35908">
    <property type="entry name" value="HYPOTHETICAL FUSION PROTEIN"/>
    <property type="match status" value="1"/>
</dbReference>
<comment type="caution">
    <text evidence="1">The sequence shown here is derived from an EMBL/GenBank/DDBJ whole genome shotgun (WGS) entry which is preliminary data.</text>
</comment>
<dbReference type="InterPro" id="IPR041581">
    <property type="entry name" value="Glyoxalase_6"/>
</dbReference>
<organism evidence="1 2">
    <name type="scientific">Streptacidiphilus alkalitolerans</name>
    <dbReference type="NCBI Taxonomy" id="3342712"/>
    <lineage>
        <taxon>Bacteria</taxon>
        <taxon>Bacillati</taxon>
        <taxon>Actinomycetota</taxon>
        <taxon>Actinomycetes</taxon>
        <taxon>Kitasatosporales</taxon>
        <taxon>Streptomycetaceae</taxon>
        <taxon>Streptacidiphilus</taxon>
    </lineage>
</organism>
<dbReference type="SUPFAM" id="SSF54593">
    <property type="entry name" value="Glyoxalase/Bleomycin resistance protein/Dihydroxybiphenyl dioxygenase"/>
    <property type="match status" value="1"/>
</dbReference>
<dbReference type="Proteomes" id="UP001592582">
    <property type="component" value="Unassembled WGS sequence"/>
</dbReference>
<proteinExistence type="predicted"/>
<gene>
    <name evidence="1" type="ORF">ACEZDG_27215</name>
</gene>
<sequence>MTTSVIGLSIDAADAAALAAFWSKVLHRPVNPGATAESAAIDATDPTSGPKLAFWKVPEPKSVKNRLHLDLWTDEFDAESKRLTDLGATPVADAEKSAVRWTTFADPEGNEFDLVGSLPAG</sequence>
<dbReference type="EMBL" id="JBHEZX010000014">
    <property type="protein sequence ID" value="MFC1412960.1"/>
    <property type="molecule type" value="Genomic_DNA"/>
</dbReference>
<dbReference type="PANTHER" id="PTHR35908:SF1">
    <property type="entry name" value="CONSERVED PROTEIN"/>
    <property type="match status" value="1"/>
</dbReference>
<dbReference type="InterPro" id="IPR029068">
    <property type="entry name" value="Glyas_Bleomycin-R_OHBP_Dase"/>
</dbReference>
<keyword evidence="2" id="KW-1185">Reference proteome</keyword>
<name>A0ABV6VGS3_9ACTN</name>